<dbReference type="EMBL" id="JAPQKO010000003">
    <property type="protein sequence ID" value="KAJ5171648.1"/>
    <property type="molecule type" value="Genomic_DNA"/>
</dbReference>
<reference evidence="2" key="1">
    <citation type="submission" date="2022-11" db="EMBL/GenBank/DDBJ databases">
        <authorList>
            <person name="Petersen C."/>
        </authorList>
    </citation>
    <scope>NUCLEOTIDE SEQUENCE</scope>
    <source>
        <strain evidence="2">IBT 21917</strain>
    </source>
</reference>
<keyword evidence="1" id="KW-0472">Membrane</keyword>
<dbReference type="AlphaFoldDB" id="A0A9W9I9L3"/>
<protein>
    <submittedName>
        <fullName evidence="2">Uncharacterized protein</fullName>
    </submittedName>
</protein>
<sequence>MDPLIRAIFGEPPVGINLTESRVNDNNRVVITMVCLVAVAVLLRFIARLFLLRNPLKADDWLVIGSLVATAENVELIYKVT</sequence>
<evidence type="ECO:0000313" key="2">
    <source>
        <dbReference type="EMBL" id="KAJ5171648.1"/>
    </source>
</evidence>
<comment type="caution">
    <text evidence="2">The sequence shown here is derived from an EMBL/GenBank/DDBJ whole genome shotgun (WGS) entry which is preliminary data.</text>
</comment>
<evidence type="ECO:0000313" key="3">
    <source>
        <dbReference type="Proteomes" id="UP001146351"/>
    </source>
</evidence>
<dbReference type="Proteomes" id="UP001146351">
    <property type="component" value="Unassembled WGS sequence"/>
</dbReference>
<accession>A0A9W9I9L3</accession>
<evidence type="ECO:0000256" key="1">
    <source>
        <dbReference type="SAM" id="Phobius"/>
    </source>
</evidence>
<organism evidence="2 3">
    <name type="scientific">Penicillium capsulatum</name>
    <dbReference type="NCBI Taxonomy" id="69766"/>
    <lineage>
        <taxon>Eukaryota</taxon>
        <taxon>Fungi</taxon>
        <taxon>Dikarya</taxon>
        <taxon>Ascomycota</taxon>
        <taxon>Pezizomycotina</taxon>
        <taxon>Eurotiomycetes</taxon>
        <taxon>Eurotiomycetidae</taxon>
        <taxon>Eurotiales</taxon>
        <taxon>Aspergillaceae</taxon>
        <taxon>Penicillium</taxon>
    </lineage>
</organism>
<feature type="transmembrane region" description="Helical" evidence="1">
    <location>
        <begin position="29"/>
        <end position="47"/>
    </location>
</feature>
<name>A0A9W9I9L3_9EURO</name>
<gene>
    <name evidence="2" type="ORF">N7492_004241</name>
</gene>
<keyword evidence="1" id="KW-1133">Transmembrane helix</keyword>
<reference evidence="2" key="2">
    <citation type="journal article" date="2023" name="IMA Fungus">
        <title>Comparative genomic study of the Penicillium genus elucidates a diverse pangenome and 15 lateral gene transfer events.</title>
        <authorList>
            <person name="Petersen C."/>
            <person name="Sorensen T."/>
            <person name="Nielsen M.R."/>
            <person name="Sondergaard T.E."/>
            <person name="Sorensen J.L."/>
            <person name="Fitzpatrick D.A."/>
            <person name="Frisvad J.C."/>
            <person name="Nielsen K.L."/>
        </authorList>
    </citation>
    <scope>NUCLEOTIDE SEQUENCE</scope>
    <source>
        <strain evidence="2">IBT 21917</strain>
    </source>
</reference>
<proteinExistence type="predicted"/>
<dbReference type="OrthoDB" id="5329176at2759"/>
<keyword evidence="3" id="KW-1185">Reference proteome</keyword>
<keyword evidence="1" id="KW-0812">Transmembrane</keyword>